<feature type="transmembrane region" description="Helical" evidence="7">
    <location>
        <begin position="58"/>
        <end position="78"/>
    </location>
</feature>
<feature type="transmembrane region" description="Helical" evidence="7">
    <location>
        <begin position="283"/>
        <end position="307"/>
    </location>
</feature>
<evidence type="ECO:0000256" key="2">
    <source>
        <dbReference type="ARBA" id="ARBA00009425"/>
    </source>
</evidence>
<feature type="domain" description="Na+/H+ antiporter MnhB subunit-related protein" evidence="8">
    <location>
        <begin position="191"/>
        <end position="297"/>
    </location>
</feature>
<dbReference type="STRING" id="1224163.B841_12250"/>
<feature type="transmembrane region" description="Helical" evidence="7">
    <location>
        <begin position="156"/>
        <end position="173"/>
    </location>
</feature>
<dbReference type="EMBL" id="CP003924">
    <property type="protein sequence ID" value="AGS35922.1"/>
    <property type="molecule type" value="Genomic_DNA"/>
</dbReference>
<reference evidence="10 11" key="1">
    <citation type="submission" date="2012-11" db="EMBL/GenBank/DDBJ databases">
        <title>The complete genome sequence of Corynebacterium maris Coryn-1 (=DSM 45190).</title>
        <authorList>
            <person name="Schaffert L."/>
            <person name="Albersmeier A."/>
            <person name="Kalinowski J."/>
            <person name="Ruckert C."/>
        </authorList>
    </citation>
    <scope>NUCLEOTIDE SEQUENCE [LARGE SCALE GENOMIC DNA]</scope>
    <source>
        <strain evidence="11">Coryn-1</strain>
    </source>
</reference>
<feature type="transmembrane region" description="Helical" evidence="7">
    <location>
        <begin position="251"/>
        <end position="271"/>
    </location>
</feature>
<accession>S5SXQ3</accession>
<evidence type="ECO:0000259" key="9">
    <source>
        <dbReference type="Pfam" id="PF13244"/>
    </source>
</evidence>
<feature type="transmembrane region" description="Helical" evidence="7">
    <location>
        <begin position="94"/>
        <end position="117"/>
    </location>
</feature>
<evidence type="ECO:0000259" key="8">
    <source>
        <dbReference type="Pfam" id="PF04039"/>
    </source>
</evidence>
<feature type="transmembrane region" description="Helical" evidence="7">
    <location>
        <begin position="6"/>
        <end position="28"/>
    </location>
</feature>
<dbReference type="InterPro" id="IPR050622">
    <property type="entry name" value="CPA3_antiporter_subunitB"/>
</dbReference>
<dbReference type="PATRIC" id="fig|1224163.3.peg.2475"/>
<dbReference type="eggNOG" id="COG1563">
    <property type="taxonomic scope" value="Bacteria"/>
</dbReference>
<keyword evidence="5 7" id="KW-1133">Transmembrane helix</keyword>
<dbReference type="KEGG" id="cmd:B841_12250"/>
<keyword evidence="11" id="KW-1185">Reference proteome</keyword>
<evidence type="ECO:0000313" key="11">
    <source>
        <dbReference type="Proteomes" id="UP000015388"/>
    </source>
</evidence>
<dbReference type="PANTHER" id="PTHR33932:SF4">
    <property type="entry name" value="NA(+)_H(+) ANTIPORTER SUBUNIT B"/>
    <property type="match status" value="1"/>
</dbReference>
<organism evidence="10 11">
    <name type="scientific">Corynebacterium maris DSM 45190</name>
    <dbReference type="NCBI Taxonomy" id="1224163"/>
    <lineage>
        <taxon>Bacteria</taxon>
        <taxon>Bacillati</taxon>
        <taxon>Actinomycetota</taxon>
        <taxon>Actinomycetes</taxon>
        <taxon>Mycobacteriales</taxon>
        <taxon>Corynebacteriaceae</taxon>
        <taxon>Corynebacterium</taxon>
    </lineage>
</organism>
<dbReference type="Pfam" id="PF04039">
    <property type="entry name" value="MnhB"/>
    <property type="match status" value="1"/>
</dbReference>
<keyword evidence="4 7" id="KW-0812">Transmembrane</keyword>
<feature type="transmembrane region" description="Helical" evidence="7">
    <location>
        <begin position="35"/>
        <end position="52"/>
    </location>
</feature>
<gene>
    <name evidence="10" type="ORF">B841_12250</name>
</gene>
<comment type="subcellular location">
    <subcellularLocation>
        <location evidence="1">Cell membrane</location>
        <topology evidence="1">Multi-pass membrane protein</topology>
    </subcellularLocation>
</comment>
<keyword evidence="3" id="KW-1003">Cell membrane</keyword>
<comment type="similarity">
    <text evidence="2">Belongs to the CPA3 antiporters (TC 2.A.63) subunit B family.</text>
</comment>
<dbReference type="Pfam" id="PF13244">
    <property type="entry name" value="MbhD"/>
    <property type="match status" value="1"/>
</dbReference>
<dbReference type="Proteomes" id="UP000015388">
    <property type="component" value="Chromosome"/>
</dbReference>
<proteinExistence type="inferred from homology"/>
<feature type="domain" description="MrpA C-terminal/MbhD" evidence="9">
    <location>
        <begin position="17"/>
        <end position="77"/>
    </location>
</feature>
<evidence type="ECO:0000256" key="6">
    <source>
        <dbReference type="ARBA" id="ARBA00023136"/>
    </source>
</evidence>
<evidence type="ECO:0000256" key="7">
    <source>
        <dbReference type="SAM" id="Phobius"/>
    </source>
</evidence>
<feature type="transmembrane region" description="Helical" evidence="7">
    <location>
        <begin position="194"/>
        <end position="214"/>
    </location>
</feature>
<dbReference type="HOGENOM" id="CLU_069132_0_0_11"/>
<dbReference type="InterPro" id="IPR007182">
    <property type="entry name" value="MnhB"/>
</dbReference>
<evidence type="ECO:0000256" key="3">
    <source>
        <dbReference type="ARBA" id="ARBA00022475"/>
    </source>
</evidence>
<dbReference type="AlphaFoldDB" id="S5SXQ3"/>
<protein>
    <submittedName>
        <fullName evidence="10">Na+/H+ antiporter MnhB-like protein</fullName>
    </submittedName>
</protein>
<dbReference type="PANTHER" id="PTHR33932">
    <property type="entry name" value="NA(+)/H(+) ANTIPORTER SUBUNIT B"/>
    <property type="match status" value="1"/>
</dbReference>
<sequence>MQTPDTITAVDLILTLAAVAAVALAVSLPSRRTQVGAFLSLGVILSLIWLRLGSLDVAFAEASLGTGLLSALLVWLVVEPRTHPDARRTSRGSAWFTGAAAVLVGALITLGVTAAFLRTDQRLPAWTAAVDAELPAAGLEHDVSAVLLAFRGYDTLLESAVLLLAGVVVLSLSRDGGLNQASDPQPELPSILNYFTRLTAPLLLLLGLWLLFAGSSTSGGAFQSGAILAGLMILLRTAGVNVAAFTRTWGLPLLVVGVIVFILAGAIAPLAGEAWLSWDMDAAFAVILTVEVLLTIGITTGLYALYLGLSDPGRRIREDATS</sequence>
<feature type="transmembrane region" description="Helical" evidence="7">
    <location>
        <begin position="220"/>
        <end position="239"/>
    </location>
</feature>
<dbReference type="GO" id="GO:0005886">
    <property type="term" value="C:plasma membrane"/>
    <property type="evidence" value="ECO:0007669"/>
    <property type="project" value="UniProtKB-SubCell"/>
</dbReference>
<dbReference type="InterPro" id="IPR025383">
    <property type="entry name" value="MrpA_C/MbhD"/>
</dbReference>
<name>S5SXQ3_9CORY</name>
<evidence type="ECO:0000313" key="10">
    <source>
        <dbReference type="EMBL" id="AGS35922.1"/>
    </source>
</evidence>
<evidence type="ECO:0000256" key="1">
    <source>
        <dbReference type="ARBA" id="ARBA00004651"/>
    </source>
</evidence>
<keyword evidence="6 7" id="KW-0472">Membrane</keyword>
<evidence type="ECO:0000256" key="5">
    <source>
        <dbReference type="ARBA" id="ARBA00022989"/>
    </source>
</evidence>
<evidence type="ECO:0000256" key="4">
    <source>
        <dbReference type="ARBA" id="ARBA00022692"/>
    </source>
</evidence>